<dbReference type="GO" id="GO:0016020">
    <property type="term" value="C:membrane"/>
    <property type="evidence" value="ECO:0007669"/>
    <property type="project" value="UniProtKB-SubCell"/>
</dbReference>
<evidence type="ECO:0000256" key="8">
    <source>
        <dbReference type="SAM" id="Phobius"/>
    </source>
</evidence>
<evidence type="ECO:0000256" key="3">
    <source>
        <dbReference type="ARBA" id="ARBA00022448"/>
    </source>
</evidence>
<name>A0A183APD3_9TREM</name>
<dbReference type="AlphaFoldDB" id="A0A183APD3"/>
<dbReference type="PANTHER" id="PTHR11101">
    <property type="entry name" value="PHOSPHATE TRANSPORTER"/>
    <property type="match status" value="1"/>
</dbReference>
<dbReference type="InterPro" id="IPR001204">
    <property type="entry name" value="Phos_transporter"/>
</dbReference>
<dbReference type="EMBL" id="UZAN01046502">
    <property type="protein sequence ID" value="VDP84239.1"/>
    <property type="molecule type" value="Genomic_DNA"/>
</dbReference>
<dbReference type="PANTHER" id="PTHR11101:SF80">
    <property type="entry name" value="PHOSPHATE TRANSPORTER"/>
    <property type="match status" value="1"/>
</dbReference>
<dbReference type="WBParaSite" id="ECPE_0000884401-mRNA-1">
    <property type="protein sequence ID" value="ECPE_0000884401-mRNA-1"/>
    <property type="gene ID" value="ECPE_0000884401"/>
</dbReference>
<organism evidence="11">
    <name type="scientific">Echinostoma caproni</name>
    <dbReference type="NCBI Taxonomy" id="27848"/>
    <lineage>
        <taxon>Eukaryota</taxon>
        <taxon>Metazoa</taxon>
        <taxon>Spiralia</taxon>
        <taxon>Lophotrochozoa</taxon>
        <taxon>Platyhelminthes</taxon>
        <taxon>Trematoda</taxon>
        <taxon>Digenea</taxon>
        <taxon>Plagiorchiida</taxon>
        <taxon>Echinostomata</taxon>
        <taxon>Echinostomatoidea</taxon>
        <taxon>Echinostomatidae</taxon>
        <taxon>Echinostoma</taxon>
    </lineage>
</organism>
<keyword evidence="6 8" id="KW-1133">Transmembrane helix</keyword>
<sequence length="94" mass="9829">MGGWLSKFVILIVITSGVCIEIGAALTVLVASKIGLPISTTHCKVGSVVGVGRARSKDNVNWGIFRNILVAWLVTLPASGAISALVMYALTYVV</sequence>
<keyword evidence="7 8" id="KW-0472">Membrane</keyword>
<reference evidence="11" key="1">
    <citation type="submission" date="2016-06" db="UniProtKB">
        <authorList>
            <consortium name="WormBaseParasite"/>
        </authorList>
    </citation>
    <scope>IDENTIFICATION</scope>
</reference>
<feature type="transmembrane region" description="Helical" evidence="8">
    <location>
        <begin position="64"/>
        <end position="90"/>
    </location>
</feature>
<reference evidence="9 10" key="2">
    <citation type="submission" date="2018-11" db="EMBL/GenBank/DDBJ databases">
        <authorList>
            <consortium name="Pathogen Informatics"/>
        </authorList>
    </citation>
    <scope>NUCLEOTIDE SEQUENCE [LARGE SCALE GENOMIC DNA]</scope>
    <source>
        <strain evidence="9 10">Egypt</strain>
    </source>
</reference>
<keyword evidence="3" id="KW-0813">Transport</keyword>
<evidence type="ECO:0000256" key="6">
    <source>
        <dbReference type="ARBA" id="ARBA00022989"/>
    </source>
</evidence>
<comment type="subcellular location">
    <subcellularLocation>
        <location evidence="1">Membrane</location>
        <topology evidence="1">Multi-pass membrane protein</topology>
    </subcellularLocation>
</comment>
<gene>
    <name evidence="9" type="ORF">ECPE_LOCUS8818</name>
</gene>
<dbReference type="GO" id="GO:0005315">
    <property type="term" value="F:phosphate transmembrane transporter activity"/>
    <property type="evidence" value="ECO:0007669"/>
    <property type="project" value="InterPro"/>
</dbReference>
<protein>
    <submittedName>
        <fullName evidence="11">Inorganic phosphate transporter</fullName>
    </submittedName>
</protein>
<evidence type="ECO:0000313" key="10">
    <source>
        <dbReference type="Proteomes" id="UP000272942"/>
    </source>
</evidence>
<dbReference type="GO" id="GO:0035435">
    <property type="term" value="P:phosphate ion transmembrane transport"/>
    <property type="evidence" value="ECO:0007669"/>
    <property type="project" value="TreeGrafter"/>
</dbReference>
<evidence type="ECO:0000256" key="4">
    <source>
        <dbReference type="ARBA" id="ARBA00022592"/>
    </source>
</evidence>
<evidence type="ECO:0000256" key="7">
    <source>
        <dbReference type="ARBA" id="ARBA00023136"/>
    </source>
</evidence>
<dbReference type="Pfam" id="PF01384">
    <property type="entry name" value="PHO4"/>
    <property type="match status" value="1"/>
</dbReference>
<keyword evidence="5 8" id="KW-0812">Transmembrane</keyword>
<evidence type="ECO:0000256" key="5">
    <source>
        <dbReference type="ARBA" id="ARBA00022692"/>
    </source>
</evidence>
<accession>A0A183APD3</accession>
<feature type="transmembrane region" description="Helical" evidence="8">
    <location>
        <begin position="6"/>
        <end position="31"/>
    </location>
</feature>
<keyword evidence="4" id="KW-0592">Phosphate transport</keyword>
<evidence type="ECO:0000313" key="9">
    <source>
        <dbReference type="EMBL" id="VDP84239.1"/>
    </source>
</evidence>
<evidence type="ECO:0000256" key="1">
    <source>
        <dbReference type="ARBA" id="ARBA00004141"/>
    </source>
</evidence>
<evidence type="ECO:0000313" key="11">
    <source>
        <dbReference type="WBParaSite" id="ECPE_0000884401-mRNA-1"/>
    </source>
</evidence>
<dbReference type="OrthoDB" id="260807at2759"/>
<keyword evidence="10" id="KW-1185">Reference proteome</keyword>
<proteinExistence type="inferred from homology"/>
<comment type="similarity">
    <text evidence="2">Belongs to the inorganic phosphate transporter (PiT) (TC 2.A.20) family.</text>
</comment>
<evidence type="ECO:0000256" key="2">
    <source>
        <dbReference type="ARBA" id="ARBA00009916"/>
    </source>
</evidence>
<dbReference type="Proteomes" id="UP000272942">
    <property type="component" value="Unassembled WGS sequence"/>
</dbReference>